<gene>
    <name evidence="2" type="ORF">C8D82_102155</name>
</gene>
<dbReference type="Proteomes" id="UP000245959">
    <property type="component" value="Unassembled WGS sequence"/>
</dbReference>
<organism evidence="2 3">
    <name type="scientific">Victivallis vadensis</name>
    <dbReference type="NCBI Taxonomy" id="172901"/>
    <lineage>
        <taxon>Bacteria</taxon>
        <taxon>Pseudomonadati</taxon>
        <taxon>Lentisphaerota</taxon>
        <taxon>Lentisphaeria</taxon>
        <taxon>Victivallales</taxon>
        <taxon>Victivallaceae</taxon>
        <taxon>Victivallis</taxon>
    </lineage>
</organism>
<dbReference type="RefSeq" id="WP_116882608.1">
    <property type="nucleotide sequence ID" value="NZ_CABMMC010000022.1"/>
</dbReference>
<evidence type="ECO:0000313" key="2">
    <source>
        <dbReference type="EMBL" id="PVY45583.1"/>
    </source>
</evidence>
<dbReference type="GeneID" id="78293941"/>
<name>A0A2U1BA96_9BACT</name>
<feature type="signal peptide" evidence="1">
    <location>
        <begin position="1"/>
        <end position="20"/>
    </location>
</feature>
<proteinExistence type="predicted"/>
<protein>
    <recommendedName>
        <fullName evidence="4">PA14 domain-containing protein</fullName>
    </recommendedName>
</protein>
<sequence>MRRPSCRILFLLLTLTGLNAADWQVPEAPYRITAKPEKADAPSSLDLSEILLPVPAKSLKVFAGGKPVGFRLRDNGSLAVHPAKGAPEYRIYLGVTPEQPADQWGNPGIPCPPPERLNMTFFGGGGQICTVPEFISNRNNAIARSSRWMIRHSAWQTYRLLMALHLNSDLPLEPPRARQQLQALERNSRRIASRNAGQRRAQYLAILSGGRSTARELANRKRNRQQQLKNQLKWVINESAKLAKRYQQVQIDAPEGPERDLLGIVSRRWRRDYIATEVQMMTRPPETSEYYSCRFYGMLQIPEDGEYEFELLSNALTLVRLDGETVGRHHGTGGTPAETVRFKRKLTRGSHDFELYHRLNTGVGRMLLSMRRGENEPFRLLTSDDFEPARPLSISALENREGRKLPVINRHAHYQLYTGKQSKLELAQFTVRGEQEGVEFTWNGSESRPLSELPKRIALPTRGNTGLAFTCKNGEPLMLPVESRDRQDAVVPVPADIFLKLWLPATLYDHETLDGQAEICSKLPEAIDITFSLRSIADAPTILQQERKTLSLPAKPDERFDRFAADLSLKLPLTFRGTPLRKTETYELTLEMPGLQFDSRKIRIVPVGADLKLTATPEGLIDGEGNRAILLQHRPTLAELRNWELLRKLDDELRKDRKILVIGEDFGTGEMSFSHQLELNLKASGRELDFVPAPSEPSPLPAMIAASWPRISASDATSALLLLPCPSHLAGTEPWLRDRYISALIEKLKANPNIRQVTLAALPGPESLRAESAELASALRRLAREYNTNALDLRPPLEELLKSAITYQRPGSLNEYTTHPAGAADKIASILSKMLH</sequence>
<evidence type="ECO:0000256" key="1">
    <source>
        <dbReference type="SAM" id="SignalP"/>
    </source>
</evidence>
<accession>A0A2U1BA96</accession>
<keyword evidence="1" id="KW-0732">Signal</keyword>
<feature type="chain" id="PRO_5015495677" description="PA14 domain-containing protein" evidence="1">
    <location>
        <begin position="21"/>
        <end position="836"/>
    </location>
</feature>
<evidence type="ECO:0008006" key="4">
    <source>
        <dbReference type="Google" id="ProtNLM"/>
    </source>
</evidence>
<comment type="caution">
    <text evidence="2">The sequence shown here is derived from an EMBL/GenBank/DDBJ whole genome shotgun (WGS) entry which is preliminary data.</text>
</comment>
<dbReference type="OrthoDB" id="938897at2"/>
<dbReference type="EMBL" id="QEKH01000002">
    <property type="protein sequence ID" value="PVY45583.1"/>
    <property type="molecule type" value="Genomic_DNA"/>
</dbReference>
<reference evidence="2 3" key="1">
    <citation type="submission" date="2018-04" db="EMBL/GenBank/DDBJ databases">
        <title>Genomic Encyclopedia of Type Strains, Phase IV (KMG-IV): sequencing the most valuable type-strain genomes for metagenomic binning, comparative biology and taxonomic classification.</title>
        <authorList>
            <person name="Goeker M."/>
        </authorList>
    </citation>
    <scope>NUCLEOTIDE SEQUENCE [LARGE SCALE GENOMIC DNA]</scope>
    <source>
        <strain evidence="2 3">DSM 14823</strain>
    </source>
</reference>
<keyword evidence="3" id="KW-1185">Reference proteome</keyword>
<dbReference type="AlphaFoldDB" id="A0A2U1BA96"/>
<evidence type="ECO:0000313" key="3">
    <source>
        <dbReference type="Proteomes" id="UP000245959"/>
    </source>
</evidence>